<name>A0ABM5P794_DEHRP</name>
<organism evidence="3 4">
    <name type="scientific">Dehalobacter restrictus (strain DSM 9455 / PER-K23)</name>
    <dbReference type="NCBI Taxonomy" id="871738"/>
    <lineage>
        <taxon>Bacteria</taxon>
        <taxon>Bacillati</taxon>
        <taxon>Bacillota</taxon>
        <taxon>Clostridia</taxon>
        <taxon>Eubacteriales</taxon>
        <taxon>Desulfitobacteriaceae</taxon>
        <taxon>Dehalobacter</taxon>
    </lineage>
</organism>
<feature type="domain" description="Resolvase/invertase-type recombinase catalytic" evidence="1">
    <location>
        <begin position="18"/>
        <end position="165"/>
    </location>
</feature>
<dbReference type="PROSITE" id="PS51736">
    <property type="entry name" value="RECOMBINASES_3"/>
    <property type="match status" value="1"/>
</dbReference>
<evidence type="ECO:0000259" key="1">
    <source>
        <dbReference type="PROSITE" id="PS51736"/>
    </source>
</evidence>
<dbReference type="SMART" id="SM00857">
    <property type="entry name" value="Resolvase"/>
    <property type="match status" value="1"/>
</dbReference>
<dbReference type="InterPro" id="IPR011109">
    <property type="entry name" value="DNA_bind_recombinase_dom"/>
</dbReference>
<dbReference type="EMBL" id="CP007033">
    <property type="protein sequence ID" value="AHF10484.1"/>
    <property type="molecule type" value="Genomic_DNA"/>
</dbReference>
<dbReference type="SUPFAM" id="SSF53041">
    <property type="entry name" value="Resolvase-like"/>
    <property type="match status" value="1"/>
</dbReference>
<evidence type="ECO:0000259" key="2">
    <source>
        <dbReference type="PROSITE" id="PS51737"/>
    </source>
</evidence>
<gene>
    <name evidence="3" type="ORF">DEHRE_10810</name>
</gene>
<accession>A0ABM5P794</accession>
<reference evidence="3 4" key="1">
    <citation type="journal article" date="2013" name="Stand. Genomic Sci.">
        <title>Complete genome sequence of Dehalobacter restrictus PER-K23(T.).</title>
        <authorList>
            <person name="Kruse T."/>
            <person name="Maillard J."/>
            <person name="Goodwin L."/>
            <person name="Woyke T."/>
            <person name="Teshima H."/>
            <person name="Bruce D."/>
            <person name="Detter C."/>
            <person name="Tapia R."/>
            <person name="Han C."/>
            <person name="Huntemann M."/>
            <person name="Wei C.L."/>
            <person name="Han J."/>
            <person name="Chen A."/>
            <person name="Kyrpides N."/>
            <person name="Szeto E."/>
            <person name="Markowitz V."/>
            <person name="Ivanova N."/>
            <person name="Pagani I."/>
            <person name="Pati A."/>
            <person name="Pitluck S."/>
            <person name="Nolan M."/>
            <person name="Holliger C."/>
            <person name="Smidt H."/>
        </authorList>
    </citation>
    <scope>NUCLEOTIDE SEQUENCE [LARGE SCALE GENOMIC DNA]</scope>
    <source>
        <strain evidence="4">DSM 9455</strain>
    </source>
</reference>
<dbReference type="InterPro" id="IPR036162">
    <property type="entry name" value="Resolvase-like_N_sf"/>
</dbReference>
<evidence type="ECO:0000313" key="4">
    <source>
        <dbReference type="Proteomes" id="UP000018934"/>
    </source>
</evidence>
<protein>
    <submittedName>
        <fullName evidence="3">DNA invertase</fullName>
    </submittedName>
</protein>
<dbReference type="CDD" id="cd00338">
    <property type="entry name" value="Ser_Recombinase"/>
    <property type="match status" value="1"/>
</dbReference>
<dbReference type="Pfam" id="PF13408">
    <property type="entry name" value="Zn_ribbon_recom"/>
    <property type="match status" value="1"/>
</dbReference>
<keyword evidence="4" id="KW-1185">Reference proteome</keyword>
<dbReference type="Proteomes" id="UP000018934">
    <property type="component" value="Chromosome"/>
</dbReference>
<dbReference type="InterPro" id="IPR006119">
    <property type="entry name" value="Resolv_N"/>
</dbReference>
<dbReference type="Gene3D" id="3.90.1750.20">
    <property type="entry name" value="Putative Large Serine Recombinase, Chain B, Domain 2"/>
    <property type="match status" value="1"/>
</dbReference>
<dbReference type="RefSeq" id="WP_025206007.1">
    <property type="nucleotide sequence ID" value="NZ_CP007033.1"/>
</dbReference>
<dbReference type="InterPro" id="IPR025827">
    <property type="entry name" value="Zn_ribbon_recom_dom"/>
</dbReference>
<dbReference type="Pfam" id="PF00239">
    <property type="entry name" value="Resolvase"/>
    <property type="match status" value="1"/>
</dbReference>
<feature type="domain" description="Recombinase" evidence="2">
    <location>
        <begin position="174"/>
        <end position="299"/>
    </location>
</feature>
<sequence>MKNVRIIPPKPKENKKLRVAAYCRVSTSGPEQMRSLEIQISAYKKMIKSHPNWLFAGVFYDIESGLRRSGRKSLDKLLRRAEKGKIDYIITKSISRVSRDTLEVLKIVRFLRERGINMHFENEKLDSIEADKEFEITLRGMLAQDESRNISENIQWGIQRKFEKGEIYTKYKNFMGYTCVDGEIVIVPDQAEVVRKIFDLYLHGLSLGQIKAYLESQGIKTATGKDDWNVKTIRDMLKNEKYKGDTMLQKTFTEDFMTGKKRRNDGQRNKYYVKDSHPAIVSAEVFDKVQEEMAKRSRVISNEDGTVEISGSKYNGKYLLGNLLVCGDCGASYRRRTERGKVVWRCATRIEKGKEACPHSPTLDEGRVQDTLSTAVCPNGVYDEGIIRNEVDKIQVFDASILVICKNGSQEESSF</sequence>
<dbReference type="Pfam" id="PF07508">
    <property type="entry name" value="Recombinase"/>
    <property type="match status" value="1"/>
</dbReference>
<proteinExistence type="predicted"/>
<dbReference type="PROSITE" id="PS51737">
    <property type="entry name" value="RECOMBINASE_DNA_BIND"/>
    <property type="match status" value="1"/>
</dbReference>
<evidence type="ECO:0000313" key="3">
    <source>
        <dbReference type="EMBL" id="AHF10484.1"/>
    </source>
</evidence>
<dbReference type="InterPro" id="IPR038109">
    <property type="entry name" value="DNA_bind_recomb_sf"/>
</dbReference>
<dbReference type="PANTHER" id="PTHR30461:SF23">
    <property type="entry name" value="DNA RECOMBINASE-RELATED"/>
    <property type="match status" value="1"/>
</dbReference>
<dbReference type="PANTHER" id="PTHR30461">
    <property type="entry name" value="DNA-INVERTASE FROM LAMBDOID PROPHAGE"/>
    <property type="match status" value="1"/>
</dbReference>
<dbReference type="InterPro" id="IPR050639">
    <property type="entry name" value="SSR_resolvase"/>
</dbReference>
<dbReference type="Gene3D" id="3.40.50.1390">
    <property type="entry name" value="Resolvase, N-terminal catalytic domain"/>
    <property type="match status" value="1"/>
</dbReference>